<feature type="compositionally biased region" description="Low complexity" evidence="1">
    <location>
        <begin position="238"/>
        <end position="250"/>
    </location>
</feature>
<gene>
    <name evidence="2" type="ORF">HGRIS_007964</name>
</gene>
<dbReference type="EMBL" id="JASNQZ010000011">
    <property type="protein sequence ID" value="KAL0951246.1"/>
    <property type="molecule type" value="Genomic_DNA"/>
</dbReference>
<organism evidence="2 3">
    <name type="scientific">Hohenbuehelia grisea</name>
    <dbReference type="NCBI Taxonomy" id="104357"/>
    <lineage>
        <taxon>Eukaryota</taxon>
        <taxon>Fungi</taxon>
        <taxon>Dikarya</taxon>
        <taxon>Basidiomycota</taxon>
        <taxon>Agaricomycotina</taxon>
        <taxon>Agaricomycetes</taxon>
        <taxon>Agaricomycetidae</taxon>
        <taxon>Agaricales</taxon>
        <taxon>Pleurotineae</taxon>
        <taxon>Pleurotaceae</taxon>
        <taxon>Hohenbuehelia</taxon>
    </lineage>
</organism>
<name>A0ABR3J6W8_9AGAR</name>
<dbReference type="Proteomes" id="UP001556367">
    <property type="component" value="Unassembled WGS sequence"/>
</dbReference>
<proteinExistence type="predicted"/>
<reference evidence="3" key="1">
    <citation type="submission" date="2024-06" db="EMBL/GenBank/DDBJ databases">
        <title>Multi-omics analyses provide insights into the biosynthesis of the anticancer antibiotic pleurotin in Hohenbuehelia grisea.</title>
        <authorList>
            <person name="Weaver J.A."/>
            <person name="Alberti F."/>
        </authorList>
    </citation>
    <scope>NUCLEOTIDE SEQUENCE [LARGE SCALE GENOMIC DNA]</scope>
    <source>
        <strain evidence="3">T-177</strain>
    </source>
</reference>
<feature type="compositionally biased region" description="Polar residues" evidence="1">
    <location>
        <begin position="160"/>
        <end position="171"/>
    </location>
</feature>
<evidence type="ECO:0000256" key="1">
    <source>
        <dbReference type="SAM" id="MobiDB-lite"/>
    </source>
</evidence>
<protein>
    <submittedName>
        <fullName evidence="2">Uncharacterized protein</fullName>
    </submittedName>
</protein>
<feature type="compositionally biased region" description="Basic and acidic residues" evidence="1">
    <location>
        <begin position="194"/>
        <end position="204"/>
    </location>
</feature>
<comment type="caution">
    <text evidence="2">The sequence shown here is derived from an EMBL/GenBank/DDBJ whole genome shotgun (WGS) entry which is preliminary data.</text>
</comment>
<accession>A0ABR3J6W8</accession>
<evidence type="ECO:0000313" key="2">
    <source>
        <dbReference type="EMBL" id="KAL0951246.1"/>
    </source>
</evidence>
<sequence>MSSSSFAAPMRAEAPSSPPLSYLQPSPVRGQLEPYNPRANKGFPGRFLQCTDTPNQLRVLLPPSTAQYYEQLLKYETAELAKKPPISWERILEIRHLKDRMIRKCQKLCKTTAPRRLGRGESFAFQTFIAPADFRLKEMERWLKHQPDRVPASAQPARLSLTSRGRPNSTCCSRCAQGQPHRATSSASSGSSADSDHAPLDKSRSPSLSPQAPPPIPIPEPTIPMPIPEPFRHDTGFEPPYSSSPPAEASMHLPPRAEAISPEPLPVPYRGSMDFSNADAAGIVVSSDPFVDPTPPATNDGPGQEKYVPPPLRRRRSCIKQNSSDSIKSVSWADAKDWTNQVSKYAAAVDEAQVSGKVAVSLVS</sequence>
<evidence type="ECO:0000313" key="3">
    <source>
        <dbReference type="Proteomes" id="UP001556367"/>
    </source>
</evidence>
<feature type="compositionally biased region" description="Pro residues" evidence="1">
    <location>
        <begin position="211"/>
        <end position="229"/>
    </location>
</feature>
<keyword evidence="3" id="KW-1185">Reference proteome</keyword>
<feature type="region of interest" description="Disordered" evidence="1">
    <location>
        <begin position="146"/>
        <end position="252"/>
    </location>
</feature>
<feature type="region of interest" description="Disordered" evidence="1">
    <location>
        <begin position="286"/>
        <end position="326"/>
    </location>
</feature>
<feature type="region of interest" description="Disordered" evidence="1">
    <location>
        <begin position="1"/>
        <end position="36"/>
    </location>
</feature>